<dbReference type="PROSITE" id="PS51192">
    <property type="entry name" value="HELICASE_ATP_BIND_1"/>
    <property type="match status" value="1"/>
</dbReference>
<dbReference type="Proteomes" id="UP000000787">
    <property type="component" value="Chromosome"/>
</dbReference>
<dbReference type="STRING" id="316274.Haur_1283"/>
<dbReference type="Gene3D" id="3.90.1570.30">
    <property type="match status" value="1"/>
</dbReference>
<dbReference type="Pfam" id="PF08463">
    <property type="entry name" value="EcoEI_R_C"/>
    <property type="match status" value="1"/>
</dbReference>
<dbReference type="EMBL" id="CP000875">
    <property type="protein sequence ID" value="ABX03931.1"/>
    <property type="molecule type" value="Genomic_DNA"/>
</dbReference>
<dbReference type="CDD" id="cd18799">
    <property type="entry name" value="SF2_C_EcoAI-like"/>
    <property type="match status" value="1"/>
</dbReference>
<dbReference type="InterPro" id="IPR050742">
    <property type="entry name" value="Helicase_Restrict-Modif_Enz"/>
</dbReference>
<dbReference type="CDD" id="cd18032">
    <property type="entry name" value="DEXHc_RE_I_III_res"/>
    <property type="match status" value="1"/>
</dbReference>
<evidence type="ECO:0000313" key="2">
    <source>
        <dbReference type="EMBL" id="ABX03931.1"/>
    </source>
</evidence>
<reference evidence="2 3" key="1">
    <citation type="journal article" date="2011" name="Stand. Genomic Sci.">
        <title>Complete genome sequence of the filamentous gliding predatory bacterium Herpetosiphon aurantiacus type strain (114-95(T)).</title>
        <authorList>
            <person name="Kiss H."/>
            <person name="Nett M."/>
            <person name="Domin N."/>
            <person name="Martin K."/>
            <person name="Maresca J.A."/>
            <person name="Copeland A."/>
            <person name="Lapidus A."/>
            <person name="Lucas S."/>
            <person name="Berry K.W."/>
            <person name="Glavina Del Rio T."/>
            <person name="Dalin E."/>
            <person name="Tice H."/>
            <person name="Pitluck S."/>
            <person name="Richardson P."/>
            <person name="Bruce D."/>
            <person name="Goodwin L."/>
            <person name="Han C."/>
            <person name="Detter J.C."/>
            <person name="Schmutz J."/>
            <person name="Brettin T."/>
            <person name="Land M."/>
            <person name="Hauser L."/>
            <person name="Kyrpides N.C."/>
            <person name="Ivanova N."/>
            <person name="Goker M."/>
            <person name="Woyke T."/>
            <person name="Klenk H.P."/>
            <person name="Bryant D.A."/>
        </authorList>
    </citation>
    <scope>NUCLEOTIDE SEQUENCE [LARGE SCALE GENOMIC DNA]</scope>
    <source>
        <strain evidence="3">ATCC 23779 / DSM 785 / 114-95</strain>
    </source>
</reference>
<dbReference type="InterPro" id="IPR006935">
    <property type="entry name" value="Helicase/UvrB_N"/>
</dbReference>
<gene>
    <name evidence="2" type="ordered locus">Haur_1283</name>
</gene>
<dbReference type="eggNOG" id="COG4096">
    <property type="taxonomic scope" value="Bacteria"/>
</dbReference>
<dbReference type="AlphaFoldDB" id="A9B1P6"/>
<feature type="domain" description="Helicase ATP-binding" evidence="1">
    <location>
        <begin position="179"/>
        <end position="339"/>
    </location>
</feature>
<dbReference type="Pfam" id="PF00271">
    <property type="entry name" value="Helicase_C"/>
    <property type="match status" value="1"/>
</dbReference>
<dbReference type="GO" id="GO:0009307">
    <property type="term" value="P:DNA restriction-modification system"/>
    <property type="evidence" value="ECO:0007669"/>
    <property type="project" value="UniProtKB-KW"/>
</dbReference>
<dbReference type="REBASE" id="16523">
    <property type="entry name" value="HauORF1282P"/>
</dbReference>
<sequence>MDRSELSERDIQTKFITPALVQAGWTADFHLREEVQLTAGQILVTNGVVQRAAKKFADYVLYHAPNIPLAVVEAKDANHAVGAGIQQALGYADLLDVPFMYSSNGTGFIEHDRTAAHGLVERYLELDEFPSPEELWRRYCVWKQLTPNQTSLINQDYYLDGYGKAPRYYQMIAINRTIEAIARGQQRILLVMATGTGKTYTAFQIIWRLWKAKVKKRILFLADRNILVDQARNNDFKPFGNAMTKISNREANTAFEIYLALYQAMSGSEASQNIYRQFSPTFFDLIVIDECHRGSAAEDSAWRQILDYFASATHIGLTATPKETQTISNSDYFGDPLYTYSLKQGIADGFLAPYSVLRVATNVDLEGWRPQPGQRDADGQLIEDRLYNSRDFERMVFLDDRIQLVAARIAEFLRNHDPYQKTIVFCQNIEHAARMRTAIAQHCNEFVQEDARYVMQITGDNPEGKAQLDMFILPDSRYPVVVTTSKLLTTGVDVQTCRLIVIDQYLESMTEFKQIIGRGTRIREDYNKLYFTIMDFRNVTTLFNDPEFDGDPVQVQNFGVDQALPTATAAPPAEAQTTNIRYQIGSGEVVHILAEQVRYYSSDGRLITESVEHFARNTVRQRYTTLANFLQTWSHEAQKQAIVQELAAQGILFDKLAEIVGYEYDPFDLICHVAFDQPALTRRERAEQVRKRSYFAQYGEKARAVIQALLEKYADQGLATIQDRQVLQLPSFQQLGTPREIIQAFGSLGQYQQAVDELVRHLYAA</sequence>
<evidence type="ECO:0000259" key="1">
    <source>
        <dbReference type="PROSITE" id="PS51192"/>
    </source>
</evidence>
<dbReference type="SUPFAM" id="SSF52540">
    <property type="entry name" value="P-loop containing nucleoside triphosphate hydrolases"/>
    <property type="match status" value="1"/>
</dbReference>
<dbReference type="Pfam" id="PF04851">
    <property type="entry name" value="ResIII"/>
    <property type="match status" value="1"/>
</dbReference>
<dbReference type="GO" id="GO:0005829">
    <property type="term" value="C:cytosol"/>
    <property type="evidence" value="ECO:0007669"/>
    <property type="project" value="TreeGrafter"/>
</dbReference>
<dbReference type="Gene3D" id="3.40.50.300">
    <property type="entry name" value="P-loop containing nucleotide triphosphate hydrolases"/>
    <property type="match status" value="2"/>
</dbReference>
<dbReference type="GO" id="GO:0003677">
    <property type="term" value="F:DNA binding"/>
    <property type="evidence" value="ECO:0007669"/>
    <property type="project" value="UniProtKB-KW"/>
</dbReference>
<dbReference type="InterPro" id="IPR001650">
    <property type="entry name" value="Helicase_C-like"/>
</dbReference>
<organism evidence="2 3">
    <name type="scientific">Herpetosiphon aurantiacus (strain ATCC 23779 / DSM 785 / 114-95)</name>
    <dbReference type="NCBI Taxonomy" id="316274"/>
    <lineage>
        <taxon>Bacteria</taxon>
        <taxon>Bacillati</taxon>
        <taxon>Chloroflexota</taxon>
        <taxon>Chloroflexia</taxon>
        <taxon>Herpetosiphonales</taxon>
        <taxon>Herpetosiphonaceae</taxon>
        <taxon>Herpetosiphon</taxon>
    </lineage>
</organism>
<dbReference type="PANTHER" id="PTHR47396:SF1">
    <property type="entry name" value="ATP-DEPENDENT HELICASE IRC3-RELATED"/>
    <property type="match status" value="1"/>
</dbReference>
<dbReference type="InterPro" id="IPR027417">
    <property type="entry name" value="P-loop_NTPase"/>
</dbReference>
<dbReference type="KEGG" id="hau:Haur_1283"/>
<dbReference type="NCBIfam" id="NF046051">
    <property type="entry name" value="restrict_EcoAI"/>
    <property type="match status" value="1"/>
</dbReference>
<protein>
    <submittedName>
        <fullName evidence="2">EcoEI R domain protein</fullName>
    </submittedName>
</protein>
<evidence type="ECO:0000313" key="3">
    <source>
        <dbReference type="Proteomes" id="UP000000787"/>
    </source>
</evidence>
<dbReference type="InParanoid" id="A9B1P6"/>
<keyword evidence="3" id="KW-1185">Reference proteome</keyword>
<dbReference type="InterPro" id="IPR014001">
    <property type="entry name" value="Helicase_ATP-bd"/>
</dbReference>
<dbReference type="BioCyc" id="HAUR316274:GHYA-1305-MONOMER"/>
<dbReference type="GO" id="GO:0009035">
    <property type="term" value="F:type I site-specific deoxyribonuclease activity"/>
    <property type="evidence" value="ECO:0007669"/>
    <property type="project" value="UniProtKB-EC"/>
</dbReference>
<accession>A9B1P6</accession>
<proteinExistence type="predicted"/>
<dbReference type="GO" id="GO:0005524">
    <property type="term" value="F:ATP binding"/>
    <property type="evidence" value="ECO:0007669"/>
    <property type="project" value="UniProtKB-KW"/>
</dbReference>
<dbReference type="SMART" id="SM00487">
    <property type="entry name" value="DEXDc"/>
    <property type="match status" value="1"/>
</dbReference>
<name>A9B1P6_HERA2</name>
<dbReference type="InterPro" id="IPR013670">
    <property type="entry name" value="EcoEI_R_C_dom"/>
</dbReference>
<dbReference type="PANTHER" id="PTHR47396">
    <property type="entry name" value="TYPE I RESTRICTION ENZYME ECOKI R PROTEIN"/>
    <property type="match status" value="1"/>
</dbReference>
<dbReference type="HOGENOM" id="CLU_018958_0_0_0"/>